<sequence>MEEVERTSPSSCKPISSRAERMGIGALLSNLREQQPAESLEERTSELCVESSFRPLNRREKRRIQAEKSKESLDCGANTATVEPCFKLPHLEPGFCDDVTFQNYTASFGYEATRNNNFVHIALQNESSTFAVVASQDRHIRGYDMENNKCKLKWQRNTGGLILDILWSKHLDSSSFFSSSKGRPIQLYDAETSEILATYYGKDNGDNIKEATCIGQTEDYLIGGFRNQFQIWDVNLSGNAISKISYLDKDYNGGFSGISMSIANHPTMSGLFAVAGTSDIVSLYSMQWNSAVSNITGSTKGYTDLHFSPDGFMLYASERSGDIHGFDTRMNKLTKILKREMKTAQRTRFDIESSGRILYTGTSSGDITAYDLHDYQEISDPVLTVNVSSTCIPCVRLLAFDGRR</sequence>
<proteinExistence type="predicted"/>
<dbReference type="SUPFAM" id="SSF50978">
    <property type="entry name" value="WD40 repeat-like"/>
    <property type="match status" value="1"/>
</dbReference>
<evidence type="ECO:0008006" key="3">
    <source>
        <dbReference type="Google" id="ProtNLM"/>
    </source>
</evidence>
<evidence type="ECO:0000313" key="2">
    <source>
        <dbReference type="Proteomes" id="UP000005237"/>
    </source>
</evidence>
<dbReference type="GO" id="GO:0015030">
    <property type="term" value="C:Cajal body"/>
    <property type="evidence" value="ECO:0007669"/>
    <property type="project" value="TreeGrafter"/>
</dbReference>
<dbReference type="AlphaFoldDB" id="A0A8R1HI23"/>
<dbReference type="InterPro" id="IPR051150">
    <property type="entry name" value="SWT21/TCAB1_mRNA_Telomere"/>
</dbReference>
<organism evidence="1 2">
    <name type="scientific">Caenorhabditis japonica</name>
    <dbReference type="NCBI Taxonomy" id="281687"/>
    <lineage>
        <taxon>Eukaryota</taxon>
        <taxon>Metazoa</taxon>
        <taxon>Ecdysozoa</taxon>
        <taxon>Nematoda</taxon>
        <taxon>Chromadorea</taxon>
        <taxon>Rhabditida</taxon>
        <taxon>Rhabditina</taxon>
        <taxon>Rhabditomorpha</taxon>
        <taxon>Rhabditoidea</taxon>
        <taxon>Rhabditidae</taxon>
        <taxon>Peloderinae</taxon>
        <taxon>Caenorhabditis</taxon>
    </lineage>
</organism>
<evidence type="ECO:0000313" key="1">
    <source>
        <dbReference type="EnsemblMetazoa" id="CJA02265.1"/>
    </source>
</evidence>
<dbReference type="GO" id="GO:0003723">
    <property type="term" value="F:RNA binding"/>
    <property type="evidence" value="ECO:0007669"/>
    <property type="project" value="TreeGrafter"/>
</dbReference>
<protein>
    <recommendedName>
        <fullName evidence="3">WD repeat-containing protein 55 homolog</fullName>
    </recommendedName>
</protein>
<dbReference type="GO" id="GO:0030576">
    <property type="term" value="P:Cajal body organization"/>
    <property type="evidence" value="ECO:0007669"/>
    <property type="project" value="TreeGrafter"/>
</dbReference>
<dbReference type="Gene3D" id="2.130.10.10">
    <property type="entry name" value="YVTN repeat-like/Quinoprotein amine dehydrogenase"/>
    <property type="match status" value="1"/>
</dbReference>
<dbReference type="PANTHER" id="PTHR13211:SF0">
    <property type="entry name" value="TELOMERASE CAJAL BODY PROTEIN 1"/>
    <property type="match status" value="1"/>
</dbReference>
<dbReference type="InterPro" id="IPR015943">
    <property type="entry name" value="WD40/YVTN_repeat-like_dom_sf"/>
</dbReference>
<accession>A0A8R1HI23</accession>
<dbReference type="InterPro" id="IPR036322">
    <property type="entry name" value="WD40_repeat_dom_sf"/>
</dbReference>
<reference evidence="1" key="2">
    <citation type="submission" date="2022-06" db="UniProtKB">
        <authorList>
            <consortium name="EnsemblMetazoa"/>
        </authorList>
    </citation>
    <scope>IDENTIFICATION</scope>
    <source>
        <strain evidence="1">DF5081</strain>
    </source>
</reference>
<name>A0A8R1HI23_CAEJA</name>
<reference evidence="2" key="1">
    <citation type="submission" date="2010-08" db="EMBL/GenBank/DDBJ databases">
        <authorList>
            <consortium name="Caenorhabditis japonica Sequencing Consortium"/>
            <person name="Wilson R.K."/>
        </authorList>
    </citation>
    <scope>NUCLEOTIDE SEQUENCE [LARGE SCALE GENOMIC DNA]</scope>
    <source>
        <strain evidence="2">DF5081</strain>
    </source>
</reference>
<keyword evidence="2" id="KW-1185">Reference proteome</keyword>
<dbReference type="PANTHER" id="PTHR13211">
    <property type="entry name" value="TELOMERASE CAJAL BODY PROTEIN 1"/>
    <property type="match status" value="1"/>
</dbReference>
<dbReference type="EnsemblMetazoa" id="CJA02265.1">
    <property type="protein sequence ID" value="CJA02265.1"/>
    <property type="gene ID" value="WBGene00121469"/>
</dbReference>
<dbReference type="Proteomes" id="UP000005237">
    <property type="component" value="Unassembled WGS sequence"/>
</dbReference>